<evidence type="ECO:0000256" key="5">
    <source>
        <dbReference type="ARBA" id="ARBA00022989"/>
    </source>
</evidence>
<keyword evidence="6" id="KW-0811">Translocation</keyword>
<reference evidence="9" key="1">
    <citation type="submission" date="2021-11" db="EMBL/GenBank/DDBJ databases">
        <title>The first genome sequence of unculturable Mycoplasma faucium obtained by de novo assembly of metagenomic reads.</title>
        <authorList>
            <person name="Sabat A.J."/>
            <person name="Bathoorn E."/>
            <person name="Akkerboom V."/>
            <person name="Friedrich A.W."/>
        </authorList>
    </citation>
    <scope>NUCLEOTIDE SEQUENCE [LARGE SCALE GENOMIC DNA]</scope>
    <source>
        <strain evidence="9">UMCG-MFM1</strain>
    </source>
</reference>
<gene>
    <name evidence="9" type="primary">secE</name>
    <name evidence="9" type="ORF">LQ356_03210</name>
</gene>
<keyword evidence="7 8" id="KW-0472">Membrane</keyword>
<evidence type="ECO:0000313" key="10">
    <source>
        <dbReference type="Proteomes" id="UP001622612"/>
    </source>
</evidence>
<dbReference type="NCBIfam" id="TIGR00964">
    <property type="entry name" value="secE_bact"/>
    <property type="match status" value="1"/>
</dbReference>
<feature type="transmembrane region" description="Helical" evidence="8">
    <location>
        <begin position="34"/>
        <end position="63"/>
    </location>
</feature>
<keyword evidence="3 8" id="KW-0812">Transmembrane</keyword>
<comment type="subcellular location">
    <subcellularLocation>
        <location evidence="1">Membrane</location>
    </subcellularLocation>
</comment>
<accession>A0ABZ2TPU5</accession>
<keyword evidence="2" id="KW-0813">Transport</keyword>
<evidence type="ECO:0000256" key="2">
    <source>
        <dbReference type="ARBA" id="ARBA00022448"/>
    </source>
</evidence>
<evidence type="ECO:0000256" key="4">
    <source>
        <dbReference type="ARBA" id="ARBA00022927"/>
    </source>
</evidence>
<dbReference type="Gene3D" id="1.20.5.1030">
    <property type="entry name" value="Preprotein translocase secy subunit"/>
    <property type="match status" value="1"/>
</dbReference>
<keyword evidence="10" id="KW-1185">Reference proteome</keyword>
<evidence type="ECO:0000313" key="9">
    <source>
        <dbReference type="EMBL" id="WYM97183.1"/>
    </source>
</evidence>
<evidence type="ECO:0000256" key="3">
    <source>
        <dbReference type="ARBA" id="ARBA00022692"/>
    </source>
</evidence>
<organism evidence="9 10">
    <name type="scientific">Metamycoplasma faucium</name>
    <dbReference type="NCBI Taxonomy" id="56142"/>
    <lineage>
        <taxon>Bacteria</taxon>
        <taxon>Bacillati</taxon>
        <taxon>Mycoplasmatota</taxon>
        <taxon>Mycoplasmoidales</taxon>
        <taxon>Metamycoplasmataceae</taxon>
        <taxon>Metamycoplasma</taxon>
    </lineage>
</organism>
<proteinExistence type="predicted"/>
<keyword evidence="4" id="KW-0653">Protein transport</keyword>
<name>A0ABZ2TPU5_9BACT</name>
<dbReference type="InterPro" id="IPR038379">
    <property type="entry name" value="SecE_sf"/>
</dbReference>
<evidence type="ECO:0000256" key="1">
    <source>
        <dbReference type="ARBA" id="ARBA00004370"/>
    </source>
</evidence>
<evidence type="ECO:0000256" key="7">
    <source>
        <dbReference type="ARBA" id="ARBA00023136"/>
    </source>
</evidence>
<evidence type="ECO:0000256" key="6">
    <source>
        <dbReference type="ARBA" id="ARBA00023010"/>
    </source>
</evidence>
<dbReference type="Proteomes" id="UP001622612">
    <property type="component" value="Chromosome"/>
</dbReference>
<dbReference type="Pfam" id="PF00584">
    <property type="entry name" value="SecE"/>
    <property type="match status" value="1"/>
</dbReference>
<dbReference type="InterPro" id="IPR001901">
    <property type="entry name" value="Translocase_SecE/Sec61-g"/>
</dbReference>
<dbReference type="RefSeq" id="WP_405311485.1">
    <property type="nucleotide sequence ID" value="NZ_CP088155.1"/>
</dbReference>
<keyword evidence="5 8" id="KW-1133">Transmembrane helix</keyword>
<dbReference type="InterPro" id="IPR005807">
    <property type="entry name" value="SecE_bac"/>
</dbReference>
<sequence length="70" mass="8225">MEEQNKNNIPKIDSTTKNFIKEVKRIKWPRSTKVWKWFGITITFLIIMSVFCFLITLAFTSIWNAAGIKS</sequence>
<dbReference type="EMBL" id="CP088155">
    <property type="protein sequence ID" value="WYM97183.1"/>
    <property type="molecule type" value="Genomic_DNA"/>
</dbReference>
<evidence type="ECO:0000256" key="8">
    <source>
        <dbReference type="SAM" id="Phobius"/>
    </source>
</evidence>
<protein>
    <submittedName>
        <fullName evidence="9">Preprotein translocase subunit SecE</fullName>
    </submittedName>
</protein>